<accession>A0A7K1GKX1</accession>
<evidence type="ECO:0000313" key="2">
    <source>
        <dbReference type="EMBL" id="MTH29390.1"/>
    </source>
</evidence>
<keyword evidence="3" id="KW-1185">Reference proteome</keyword>
<dbReference type="InterPro" id="IPR025738">
    <property type="entry name" value="BatD"/>
</dbReference>
<evidence type="ECO:0000256" key="1">
    <source>
        <dbReference type="SAM" id="SignalP"/>
    </source>
</evidence>
<name>A0A7K1GKX1_9FLAO</name>
<dbReference type="Proteomes" id="UP000488936">
    <property type="component" value="Unassembled WGS sequence"/>
</dbReference>
<gene>
    <name evidence="2" type="ORF">GJV77_05570</name>
</gene>
<proteinExistence type="predicted"/>
<dbReference type="RefSeq" id="WP_155035383.1">
    <property type="nucleotide sequence ID" value="NZ_JAYMMG010000005.1"/>
</dbReference>
<protein>
    <submittedName>
        <fullName evidence="2">Protein BatD</fullName>
    </submittedName>
</protein>
<dbReference type="EMBL" id="WMJY01000009">
    <property type="protein sequence ID" value="MTH29390.1"/>
    <property type="molecule type" value="Genomic_DNA"/>
</dbReference>
<dbReference type="PANTHER" id="PTHR40940">
    <property type="entry name" value="PROTEIN BATD-RELATED"/>
    <property type="match status" value="1"/>
</dbReference>
<dbReference type="AlphaFoldDB" id="A0A7K1GKX1"/>
<organism evidence="2 3">
    <name type="scientific">Myroides pelagicus</name>
    <dbReference type="NCBI Taxonomy" id="270914"/>
    <lineage>
        <taxon>Bacteria</taxon>
        <taxon>Pseudomonadati</taxon>
        <taxon>Bacteroidota</taxon>
        <taxon>Flavobacteriia</taxon>
        <taxon>Flavobacteriales</taxon>
        <taxon>Flavobacteriaceae</taxon>
        <taxon>Myroides</taxon>
    </lineage>
</organism>
<dbReference type="PANTHER" id="PTHR40940:SF2">
    <property type="entry name" value="BATD"/>
    <property type="match status" value="1"/>
</dbReference>
<keyword evidence="1" id="KW-0732">Signal</keyword>
<feature type="signal peptide" evidence="1">
    <location>
        <begin position="1"/>
        <end position="22"/>
    </location>
</feature>
<evidence type="ECO:0000313" key="3">
    <source>
        <dbReference type="Proteomes" id="UP000488936"/>
    </source>
</evidence>
<dbReference type="OrthoDB" id="2079210at2"/>
<reference evidence="2 3" key="1">
    <citation type="journal article" date="2006" name="Int. J. Syst. Evol. Microbiol.">
        <title>Myroides pelagicus sp. nov., isolated from seawater in Thailand.</title>
        <authorList>
            <person name="Yoon J."/>
            <person name="Maneerat S."/>
            <person name="Kawai F."/>
            <person name="Yokota A."/>
        </authorList>
    </citation>
    <scope>NUCLEOTIDE SEQUENCE [LARGE SCALE GENOMIC DNA]</scope>
    <source>
        <strain evidence="2 3">SM1T</strain>
    </source>
</reference>
<feature type="chain" id="PRO_5029699751" evidence="1">
    <location>
        <begin position="23"/>
        <end position="594"/>
    </location>
</feature>
<sequence length="594" mass="67189">MKSLLKYILLLCLFIGSQHTWAQYTFEAKVSRESVPLNESVRIDFTMNGDGDNFSPPSFNGLKIVGGPNQSVSQSWIQGKRTFSKTYSYFLQSTKKGKIILGTASIEIEGKTYKTSPIAITFTDAVQKQPQQSQQRGLNSIQQQSLEHIHLVTEVSNTNPYINEPINVSYKIYFRDGLSGYAGKKIPKYESFWVHNISQPAQPVLKKGKYKGEEYNYIEIKRDVIMAQESGSFTIDPLVLDVQAQVYTGRRDFWGFPEVGHIEKEIGTNKVTINSKALPEKGKPQNFSGGVGKLQFKAIPSKTETKAGDAITLKVQISGQGNLDLISIPTPEAQSALELYDPVYSEKTIPGVNGLQGHRTNEYTIIPQYKGDYYIRPMEFSYFDLASKSYKTIITDSIKIAVLEGPTLPTNKEAQEVQGTDNTEESELFQPIEEKATFINNLDTNSYWLSNTHIALTLLPLIAIPCFVVFIHKKRELDGDIESIRSRKNNRLARKYLIDAKKCILDKDRFYEALERCLHNFLKAKLKIETTEMSNETIQELLHANQVSEELSASFLSLKNACEWARYTPSDQVDQNKDYNTAVQVISQLEKQLK</sequence>
<dbReference type="Pfam" id="PF13584">
    <property type="entry name" value="BatD"/>
    <property type="match status" value="2"/>
</dbReference>
<comment type="caution">
    <text evidence="2">The sequence shown here is derived from an EMBL/GenBank/DDBJ whole genome shotgun (WGS) entry which is preliminary data.</text>
</comment>